<dbReference type="EMBL" id="JAVREQ010000035">
    <property type="protein sequence ID" value="MDT0382354.1"/>
    <property type="molecule type" value="Genomic_DNA"/>
</dbReference>
<dbReference type="InterPro" id="IPR046348">
    <property type="entry name" value="SIS_dom_sf"/>
</dbReference>
<evidence type="ECO:0000313" key="5">
    <source>
        <dbReference type="Proteomes" id="UP001183414"/>
    </source>
</evidence>
<proteinExistence type="inferred from homology"/>
<dbReference type="RefSeq" id="WP_311675951.1">
    <property type="nucleotide sequence ID" value="NZ_JAVREQ010000035.1"/>
</dbReference>
<evidence type="ECO:0000256" key="1">
    <source>
        <dbReference type="ARBA" id="ARBA00010523"/>
    </source>
</evidence>
<comment type="similarity">
    <text evidence="1">Belongs to the PGI/PMI family.</text>
</comment>
<reference evidence="5" key="1">
    <citation type="submission" date="2023-07" db="EMBL/GenBank/DDBJ databases">
        <title>30 novel species of actinomycetes from the DSMZ collection.</title>
        <authorList>
            <person name="Nouioui I."/>
        </authorList>
    </citation>
    <scope>NUCLEOTIDE SEQUENCE [LARGE SCALE GENOMIC DNA]</scope>
    <source>
        <strain evidence="5">DSM 42041</strain>
    </source>
</reference>
<evidence type="ECO:0000256" key="2">
    <source>
        <dbReference type="ARBA" id="ARBA00023235"/>
    </source>
</evidence>
<feature type="domain" description="Bifunctional glucose-6-phosphate/mannose-6-phosphate isomerase C-terminal" evidence="3">
    <location>
        <begin position="240"/>
        <end position="389"/>
    </location>
</feature>
<evidence type="ECO:0000313" key="4">
    <source>
        <dbReference type="EMBL" id="MDT0382354.1"/>
    </source>
</evidence>
<accession>A0ABU2P038</accession>
<evidence type="ECO:0000259" key="3">
    <source>
        <dbReference type="Pfam" id="PF10432"/>
    </source>
</evidence>
<dbReference type="InterPro" id="IPR019490">
    <property type="entry name" value="Glu6P/Mann6P_isomerase_C"/>
</dbReference>
<comment type="caution">
    <text evidence="4">The sequence shown here is derived from an EMBL/GenBank/DDBJ whole genome shotgun (WGS) entry which is preliminary data.</text>
</comment>
<keyword evidence="2" id="KW-0413">Isomerase</keyword>
<dbReference type="SUPFAM" id="SSF53697">
    <property type="entry name" value="SIS domain"/>
    <property type="match status" value="1"/>
</dbReference>
<protein>
    <submittedName>
        <fullName evidence="4">SIS domain-containing protein</fullName>
    </submittedName>
</protein>
<keyword evidence="5" id="KW-1185">Reference proteome</keyword>
<sequence length="392" mass="39751">MLDESLLDDPDALARADADGLLRDAAESGARVRTAVRQAHEAGLADLRPDGRPRSVLVAGPGPVTACVAELLDALGNGTVTVNLLHPTGDLPAPGALRWALPGWAGPLDLLLLTSPSGDEPGLTALTDQAYRRGCTVVGVAPPRTPVAEAVTETHGLAVPLAPGPSAGSLDADAATGTGNLPGAAARTAPGTLWALLTPLLALTDRLGLLPAPWAALEALADRLDGVAERCGPAVETFGNPAKTLAAELAGALPLLWSEGPVAGAAARHSATVLAAQAGRPALVAALPEAIEVHGRLLADAFTPGGSAEDDFFRDRVESQEPLHTRVVLLREHAPGADSAVVAARDLAYTRGTPLSELEPGEGSDPLQAAAELIATLDFTAVYLTLALGDAS</sequence>
<dbReference type="Pfam" id="PF10432">
    <property type="entry name" value="bact-PGI_C"/>
    <property type="match status" value="1"/>
</dbReference>
<gene>
    <name evidence="4" type="ORF">RM572_26700</name>
</gene>
<organism evidence="4 5">
    <name type="scientific">Streptomyces hazeniae</name>
    <dbReference type="NCBI Taxonomy" id="3075538"/>
    <lineage>
        <taxon>Bacteria</taxon>
        <taxon>Bacillati</taxon>
        <taxon>Actinomycetota</taxon>
        <taxon>Actinomycetes</taxon>
        <taxon>Kitasatosporales</taxon>
        <taxon>Streptomycetaceae</taxon>
        <taxon>Streptomyces</taxon>
    </lineage>
</organism>
<name>A0ABU2P038_9ACTN</name>
<dbReference type="Proteomes" id="UP001183414">
    <property type="component" value="Unassembled WGS sequence"/>
</dbReference>
<dbReference type="Gene3D" id="3.40.50.10490">
    <property type="entry name" value="Glucose-6-phosphate isomerase like protein, domain 1"/>
    <property type="match status" value="1"/>
</dbReference>